<reference evidence="1 2" key="1">
    <citation type="journal article" date="2013" name="Genome Announc.">
        <title>Draft Genome Sequence of Psychrobacter aquaticus Strain CMS 56T, Isolated from a Cyanobacterial Mat Sample Collected from Water Bodies in the McMurdo Dry Valley Region of Antarctica.</title>
        <authorList>
            <person name="Reddy G.S."/>
            <person name="Ara S."/>
            <person name="Singh A."/>
            <person name="Kumar Pinnaka A."/>
            <person name="Shivaji S."/>
        </authorList>
    </citation>
    <scope>NUCLEOTIDE SEQUENCE [LARGE SCALE GENOMIC DNA]</scope>
    <source>
        <strain evidence="1 2">CMS 56</strain>
    </source>
</reference>
<sequence>MIANKLQVIDTIPSPKNFKQGNYHCHLLFFRMILFRF</sequence>
<gene>
    <name evidence="1" type="ORF">M917_0610</name>
</gene>
<evidence type="ECO:0000313" key="1">
    <source>
        <dbReference type="EMBL" id="ERL56584.1"/>
    </source>
</evidence>
<accession>U4TD04</accession>
<keyword evidence="2" id="KW-1185">Reference proteome</keyword>
<name>U4TD04_9GAMM</name>
<dbReference type="Proteomes" id="UP000016761">
    <property type="component" value="Unassembled WGS sequence"/>
</dbReference>
<organism evidence="1 2">
    <name type="scientific">Psychrobacter aquaticus CMS 56</name>
    <dbReference type="NCBI Taxonomy" id="1354303"/>
    <lineage>
        <taxon>Bacteria</taxon>
        <taxon>Pseudomonadati</taxon>
        <taxon>Pseudomonadota</taxon>
        <taxon>Gammaproteobacteria</taxon>
        <taxon>Moraxellales</taxon>
        <taxon>Moraxellaceae</taxon>
        <taxon>Psychrobacter</taxon>
    </lineage>
</organism>
<protein>
    <submittedName>
        <fullName evidence="1">Uncharacterized protein</fullName>
    </submittedName>
</protein>
<comment type="caution">
    <text evidence="1">The sequence shown here is derived from an EMBL/GenBank/DDBJ whole genome shotgun (WGS) entry which is preliminary data.</text>
</comment>
<dbReference type="PATRIC" id="fig|1354303.4.peg.601"/>
<evidence type="ECO:0000313" key="2">
    <source>
        <dbReference type="Proteomes" id="UP000016761"/>
    </source>
</evidence>
<dbReference type="AlphaFoldDB" id="U4TD04"/>
<dbReference type="EMBL" id="AUSW01000013">
    <property type="protein sequence ID" value="ERL56584.1"/>
    <property type="molecule type" value="Genomic_DNA"/>
</dbReference>
<proteinExistence type="predicted"/>